<dbReference type="Proteomes" id="UP001457282">
    <property type="component" value="Unassembled WGS sequence"/>
</dbReference>
<sequence>MSMLALLVKSIGEAAAEEQQVLVAALDLQVFTKRMKAVHKVDFDDFIDKTVEEHLQSRVRSWRKKNQALC</sequence>
<protein>
    <submittedName>
        <fullName evidence="1">Uncharacterized protein</fullName>
    </submittedName>
</protein>
<reference evidence="1 2" key="1">
    <citation type="journal article" date="2023" name="G3 (Bethesda)">
        <title>A chromosome-length genome assembly and annotation of blackberry (Rubus argutus, cv. 'Hillquist').</title>
        <authorList>
            <person name="Bruna T."/>
            <person name="Aryal R."/>
            <person name="Dudchenko O."/>
            <person name="Sargent D.J."/>
            <person name="Mead D."/>
            <person name="Buti M."/>
            <person name="Cavallini A."/>
            <person name="Hytonen T."/>
            <person name="Andres J."/>
            <person name="Pham M."/>
            <person name="Weisz D."/>
            <person name="Mascagni F."/>
            <person name="Usai G."/>
            <person name="Natali L."/>
            <person name="Bassil N."/>
            <person name="Fernandez G.E."/>
            <person name="Lomsadze A."/>
            <person name="Armour M."/>
            <person name="Olukolu B."/>
            <person name="Poorten T."/>
            <person name="Britton C."/>
            <person name="Davik J."/>
            <person name="Ashrafi H."/>
            <person name="Aiden E.L."/>
            <person name="Borodovsky M."/>
            <person name="Worthington M."/>
        </authorList>
    </citation>
    <scope>NUCLEOTIDE SEQUENCE [LARGE SCALE GENOMIC DNA]</scope>
    <source>
        <strain evidence="1">PI 553951</strain>
    </source>
</reference>
<dbReference type="EMBL" id="JBEDUW010000007">
    <property type="protein sequence ID" value="KAK9911060.1"/>
    <property type="molecule type" value="Genomic_DNA"/>
</dbReference>
<name>A0AAW1VTF8_RUBAR</name>
<keyword evidence="2" id="KW-1185">Reference proteome</keyword>
<gene>
    <name evidence="1" type="ORF">M0R45_034984</name>
</gene>
<evidence type="ECO:0000313" key="1">
    <source>
        <dbReference type="EMBL" id="KAK9911060.1"/>
    </source>
</evidence>
<dbReference type="AlphaFoldDB" id="A0AAW1VTF8"/>
<evidence type="ECO:0000313" key="2">
    <source>
        <dbReference type="Proteomes" id="UP001457282"/>
    </source>
</evidence>
<comment type="caution">
    <text evidence="1">The sequence shown here is derived from an EMBL/GenBank/DDBJ whole genome shotgun (WGS) entry which is preliminary data.</text>
</comment>
<proteinExistence type="predicted"/>
<organism evidence="1 2">
    <name type="scientific">Rubus argutus</name>
    <name type="common">Southern blackberry</name>
    <dbReference type="NCBI Taxonomy" id="59490"/>
    <lineage>
        <taxon>Eukaryota</taxon>
        <taxon>Viridiplantae</taxon>
        <taxon>Streptophyta</taxon>
        <taxon>Embryophyta</taxon>
        <taxon>Tracheophyta</taxon>
        <taxon>Spermatophyta</taxon>
        <taxon>Magnoliopsida</taxon>
        <taxon>eudicotyledons</taxon>
        <taxon>Gunneridae</taxon>
        <taxon>Pentapetalae</taxon>
        <taxon>rosids</taxon>
        <taxon>fabids</taxon>
        <taxon>Rosales</taxon>
        <taxon>Rosaceae</taxon>
        <taxon>Rosoideae</taxon>
        <taxon>Rosoideae incertae sedis</taxon>
        <taxon>Rubus</taxon>
    </lineage>
</organism>
<accession>A0AAW1VTF8</accession>